<evidence type="ECO:0000313" key="2">
    <source>
        <dbReference type="EMBL" id="KAG7661980.1"/>
    </source>
</evidence>
<feature type="region of interest" description="Disordered" evidence="1">
    <location>
        <begin position="222"/>
        <end position="257"/>
    </location>
</feature>
<dbReference type="RefSeq" id="XP_049262213.1">
    <property type="nucleotide sequence ID" value="XM_049408443.1"/>
</dbReference>
<evidence type="ECO:0000313" key="3">
    <source>
        <dbReference type="Proteomes" id="UP000694255"/>
    </source>
</evidence>
<keyword evidence="3" id="KW-1185">Reference proteome</keyword>
<evidence type="ECO:0000256" key="1">
    <source>
        <dbReference type="SAM" id="MobiDB-lite"/>
    </source>
</evidence>
<dbReference type="InterPro" id="IPR018555">
    <property type="entry name" value="C630.06c-like"/>
</dbReference>
<name>A0A8J5QJ29_9ASCO</name>
<gene>
    <name evidence="2" type="ORF">J8A68_004480</name>
</gene>
<feature type="compositionally biased region" description="Low complexity" evidence="1">
    <location>
        <begin position="239"/>
        <end position="251"/>
    </location>
</feature>
<sequence length="257" mass="30139">MSEKKISRSHLYNDSQSEYESDSESIGYVAPNIDFEFVEVDVETPEPNAEEEKESIEEEEHEHKEVKEDKQEDDEFEFPLFFMGAVGKPTAGGETEEVSKAATMKVSLKEEEVEEIKQERPESYYFANYTDEQRHQFEICAITSDDIYKQLEVKTIDSQPWKCIDLTKYNAKIESRIQRDKIRKNKLRPGKKKRTSKIECRERRIERKKLEKKLEQEKKKLIKKMFHKRGGKKNKKKLAASSASAQAAPSKPKYRTE</sequence>
<proteinExistence type="predicted"/>
<dbReference type="EMBL" id="JAGSYN010000186">
    <property type="protein sequence ID" value="KAG7661980.1"/>
    <property type="molecule type" value="Genomic_DNA"/>
</dbReference>
<protein>
    <submittedName>
        <fullName evidence="2">Uncharacterized protein</fullName>
    </submittedName>
</protein>
<dbReference type="GeneID" id="73471280"/>
<organism evidence="2 3">
    <name type="scientific">[Candida] subhashii</name>
    <dbReference type="NCBI Taxonomy" id="561895"/>
    <lineage>
        <taxon>Eukaryota</taxon>
        <taxon>Fungi</taxon>
        <taxon>Dikarya</taxon>
        <taxon>Ascomycota</taxon>
        <taxon>Saccharomycotina</taxon>
        <taxon>Pichiomycetes</taxon>
        <taxon>Debaryomycetaceae</taxon>
        <taxon>Spathaspora</taxon>
    </lineage>
</organism>
<comment type="caution">
    <text evidence="2">The sequence shown here is derived from an EMBL/GenBank/DDBJ whole genome shotgun (WGS) entry which is preliminary data.</text>
</comment>
<feature type="compositionally biased region" description="Acidic residues" evidence="1">
    <location>
        <begin position="40"/>
        <end position="60"/>
    </location>
</feature>
<feature type="compositionally biased region" description="Basic residues" evidence="1">
    <location>
        <begin position="222"/>
        <end position="238"/>
    </location>
</feature>
<feature type="region of interest" description="Disordered" evidence="1">
    <location>
        <begin position="1"/>
        <end position="26"/>
    </location>
</feature>
<feature type="region of interest" description="Disordered" evidence="1">
    <location>
        <begin position="40"/>
        <end position="73"/>
    </location>
</feature>
<dbReference type="Pfam" id="PF09428">
    <property type="entry name" value="DUF2011"/>
    <property type="match status" value="1"/>
</dbReference>
<accession>A0A8J5QJ29</accession>
<dbReference type="OrthoDB" id="3994490at2759"/>
<reference evidence="2 3" key="1">
    <citation type="journal article" date="2021" name="DNA Res.">
        <title>Genome analysis of Candida subhashii reveals its hybrid nature and dual mitochondrial genome conformations.</title>
        <authorList>
            <person name="Mixao V."/>
            <person name="Hegedusova E."/>
            <person name="Saus E."/>
            <person name="Pryszcz L.P."/>
            <person name="Cillingova A."/>
            <person name="Nosek J."/>
            <person name="Gabaldon T."/>
        </authorList>
    </citation>
    <scope>NUCLEOTIDE SEQUENCE [LARGE SCALE GENOMIC DNA]</scope>
    <source>
        <strain evidence="2 3">CBS 10753</strain>
    </source>
</reference>
<dbReference type="AlphaFoldDB" id="A0A8J5QJ29"/>
<feature type="compositionally biased region" description="Basic and acidic residues" evidence="1">
    <location>
        <begin position="61"/>
        <end position="70"/>
    </location>
</feature>
<dbReference type="Proteomes" id="UP000694255">
    <property type="component" value="Unassembled WGS sequence"/>
</dbReference>